<evidence type="ECO:0008006" key="4">
    <source>
        <dbReference type="Google" id="ProtNLM"/>
    </source>
</evidence>
<dbReference type="OMA" id="DKWATIS"/>
<dbReference type="OrthoDB" id="4404521at2759"/>
<sequence length="129" mass="14127">MIPFKQIQLLTALVAIAPSVLADCTLSLGYTRTQNPIGGGDNTYTCTASLDYGDGRMDTLDTECNHVTRDSCYNSQLQWRICVTTNSDLSDGYVDYSAEHRDFNEDGCTKDKWATISGDGATTKCTFPC</sequence>
<evidence type="ECO:0000313" key="3">
    <source>
        <dbReference type="Proteomes" id="UP000007963"/>
    </source>
</evidence>
<dbReference type="AlphaFoldDB" id="Q0C8T1"/>
<dbReference type="HOGENOM" id="CLU_1928312_0_0_1"/>
<dbReference type="eggNOG" id="ENOG502SX3W">
    <property type="taxonomic scope" value="Eukaryota"/>
</dbReference>
<organism evidence="2 3">
    <name type="scientific">Aspergillus terreus (strain NIH 2624 / FGSC A1156)</name>
    <dbReference type="NCBI Taxonomy" id="341663"/>
    <lineage>
        <taxon>Eukaryota</taxon>
        <taxon>Fungi</taxon>
        <taxon>Dikarya</taxon>
        <taxon>Ascomycota</taxon>
        <taxon>Pezizomycotina</taxon>
        <taxon>Eurotiomycetes</taxon>
        <taxon>Eurotiomycetidae</taxon>
        <taxon>Eurotiales</taxon>
        <taxon>Aspergillaceae</taxon>
        <taxon>Aspergillus</taxon>
        <taxon>Aspergillus subgen. Circumdati</taxon>
    </lineage>
</organism>
<feature type="signal peptide" evidence="1">
    <location>
        <begin position="1"/>
        <end position="22"/>
    </location>
</feature>
<dbReference type="EMBL" id="CH476608">
    <property type="protein sequence ID" value="EAU30094.1"/>
    <property type="molecule type" value="Genomic_DNA"/>
</dbReference>
<feature type="chain" id="PRO_5004169970" description="Cyanovirin-N domain-containing protein" evidence="1">
    <location>
        <begin position="23"/>
        <end position="129"/>
    </location>
</feature>
<proteinExistence type="predicted"/>
<dbReference type="Proteomes" id="UP000007963">
    <property type="component" value="Unassembled WGS sequence"/>
</dbReference>
<protein>
    <recommendedName>
        <fullName evidence="4">Cyanovirin-N domain-containing protein</fullName>
    </recommendedName>
</protein>
<evidence type="ECO:0000256" key="1">
    <source>
        <dbReference type="SAM" id="SignalP"/>
    </source>
</evidence>
<dbReference type="GeneID" id="4354251"/>
<dbReference type="VEuPathDB" id="FungiDB:ATEG_09903"/>
<keyword evidence="1" id="KW-0732">Signal</keyword>
<accession>Q0C8T1</accession>
<dbReference type="RefSeq" id="XP_001218525.1">
    <property type="nucleotide sequence ID" value="XM_001218524.1"/>
</dbReference>
<evidence type="ECO:0000313" key="2">
    <source>
        <dbReference type="EMBL" id="EAU30094.1"/>
    </source>
</evidence>
<gene>
    <name evidence="2" type="ORF">ATEG_09903</name>
</gene>
<reference evidence="3" key="1">
    <citation type="submission" date="2005-09" db="EMBL/GenBank/DDBJ databases">
        <title>Annotation of the Aspergillus terreus NIH2624 genome.</title>
        <authorList>
            <person name="Birren B.W."/>
            <person name="Lander E.S."/>
            <person name="Galagan J.E."/>
            <person name="Nusbaum C."/>
            <person name="Devon K."/>
            <person name="Henn M."/>
            <person name="Ma L.-J."/>
            <person name="Jaffe D.B."/>
            <person name="Butler J."/>
            <person name="Alvarez P."/>
            <person name="Gnerre S."/>
            <person name="Grabherr M."/>
            <person name="Kleber M."/>
            <person name="Mauceli E.W."/>
            <person name="Brockman W."/>
            <person name="Rounsley S."/>
            <person name="Young S.K."/>
            <person name="LaButti K."/>
            <person name="Pushparaj V."/>
            <person name="DeCaprio D."/>
            <person name="Crawford M."/>
            <person name="Koehrsen M."/>
            <person name="Engels R."/>
            <person name="Montgomery P."/>
            <person name="Pearson M."/>
            <person name="Howarth C."/>
            <person name="Larson L."/>
            <person name="Luoma S."/>
            <person name="White J."/>
            <person name="Alvarado L."/>
            <person name="Kodira C.D."/>
            <person name="Zeng Q."/>
            <person name="Oleary S."/>
            <person name="Yandava C."/>
            <person name="Denning D.W."/>
            <person name="Nierman W.C."/>
            <person name="Milne T."/>
            <person name="Madden K."/>
        </authorList>
    </citation>
    <scope>NUCLEOTIDE SEQUENCE [LARGE SCALE GENOMIC DNA]</scope>
    <source>
        <strain evidence="3">NIH 2624 / FGSC A1156</strain>
    </source>
</reference>
<name>Q0C8T1_ASPTN</name>